<reference evidence="1 2" key="1">
    <citation type="submission" date="2018-06" db="EMBL/GenBank/DDBJ databases">
        <title>Comparative genomics reveals the genomic features of Rhizophagus irregularis, R. cerebriforme, R. diaphanum and Gigaspora rosea, and their symbiotic lifestyle signature.</title>
        <authorList>
            <person name="Morin E."/>
            <person name="San Clemente H."/>
            <person name="Chen E.C.H."/>
            <person name="De La Providencia I."/>
            <person name="Hainaut M."/>
            <person name="Kuo A."/>
            <person name="Kohler A."/>
            <person name="Murat C."/>
            <person name="Tang N."/>
            <person name="Roy S."/>
            <person name="Loubradou J."/>
            <person name="Henrissat B."/>
            <person name="Grigoriev I.V."/>
            <person name="Corradi N."/>
            <person name="Roux C."/>
            <person name="Martin F.M."/>
        </authorList>
    </citation>
    <scope>NUCLEOTIDE SEQUENCE [LARGE SCALE GENOMIC DNA]</scope>
    <source>
        <strain evidence="1 2">DAOM 227022</strain>
    </source>
</reference>
<dbReference type="AlphaFoldDB" id="A0A397S7E3"/>
<proteinExistence type="predicted"/>
<gene>
    <name evidence="1" type="ORF">C1645_839647</name>
</gene>
<keyword evidence="2" id="KW-1185">Reference proteome</keyword>
<dbReference type="Proteomes" id="UP000265703">
    <property type="component" value="Unassembled WGS sequence"/>
</dbReference>
<accession>A0A397S7E3</accession>
<protein>
    <submittedName>
        <fullName evidence="1">Uncharacterized protein</fullName>
    </submittedName>
</protein>
<evidence type="ECO:0000313" key="1">
    <source>
        <dbReference type="EMBL" id="RIA79917.1"/>
    </source>
</evidence>
<organism evidence="1 2">
    <name type="scientific">Glomus cerebriforme</name>
    <dbReference type="NCBI Taxonomy" id="658196"/>
    <lineage>
        <taxon>Eukaryota</taxon>
        <taxon>Fungi</taxon>
        <taxon>Fungi incertae sedis</taxon>
        <taxon>Mucoromycota</taxon>
        <taxon>Glomeromycotina</taxon>
        <taxon>Glomeromycetes</taxon>
        <taxon>Glomerales</taxon>
        <taxon>Glomeraceae</taxon>
        <taxon>Glomus</taxon>
    </lineage>
</organism>
<evidence type="ECO:0000313" key="2">
    <source>
        <dbReference type="Proteomes" id="UP000265703"/>
    </source>
</evidence>
<name>A0A397S7E3_9GLOM</name>
<dbReference type="EMBL" id="QKYT01001098">
    <property type="protein sequence ID" value="RIA79917.1"/>
    <property type="molecule type" value="Genomic_DNA"/>
</dbReference>
<dbReference type="OrthoDB" id="432528at2759"/>
<comment type="caution">
    <text evidence="1">The sequence shown here is derived from an EMBL/GenBank/DDBJ whole genome shotgun (WGS) entry which is preliminary data.</text>
</comment>
<sequence>MINFFYLDVSKTFDTSILPWTAIPNNAINLPLLNLSTVFPEGVSASIGVNTFNTKTNLWNSQNIFGDVPIGTNQMKGITDYNGKIYLLTSLTLLLIKE</sequence>